<protein>
    <submittedName>
        <fullName evidence="1">Uncharacterized protein</fullName>
    </submittedName>
</protein>
<dbReference type="Proteomes" id="UP001148737">
    <property type="component" value="Unassembled WGS sequence"/>
</dbReference>
<evidence type="ECO:0000313" key="1">
    <source>
        <dbReference type="EMBL" id="KAJ3495332.1"/>
    </source>
</evidence>
<sequence length="163" mass="18799">MRRAFWDSHYTCPASAVTQAMRVNGNEPVYLYAWDVSDSKDGGRSLGALQDIEAAALWGPEHGRLPDDYKQGRRNQKVPLIKQRYWANFIRSLNPNKPRVMSDLDNVKMAHGDEVQPQGWLTWYAGGHKEFYFRNGGKTMTHDSRHLKQICDFWNALAPKMNM</sequence>
<name>A0ACC1QY73_9HYPO</name>
<proteinExistence type="predicted"/>
<keyword evidence="2" id="KW-1185">Reference proteome</keyword>
<gene>
    <name evidence="1" type="ORF">NLG97_g3474</name>
</gene>
<evidence type="ECO:0000313" key="2">
    <source>
        <dbReference type="Proteomes" id="UP001148737"/>
    </source>
</evidence>
<reference evidence="1" key="1">
    <citation type="submission" date="2022-07" db="EMBL/GenBank/DDBJ databases">
        <title>Genome Sequence of Lecanicillium saksenae.</title>
        <authorList>
            <person name="Buettner E."/>
        </authorList>
    </citation>
    <scope>NUCLEOTIDE SEQUENCE</scope>
    <source>
        <strain evidence="1">VT-O1</strain>
    </source>
</reference>
<organism evidence="1 2">
    <name type="scientific">Lecanicillium saksenae</name>
    <dbReference type="NCBI Taxonomy" id="468837"/>
    <lineage>
        <taxon>Eukaryota</taxon>
        <taxon>Fungi</taxon>
        <taxon>Dikarya</taxon>
        <taxon>Ascomycota</taxon>
        <taxon>Pezizomycotina</taxon>
        <taxon>Sordariomycetes</taxon>
        <taxon>Hypocreomycetidae</taxon>
        <taxon>Hypocreales</taxon>
        <taxon>Cordycipitaceae</taxon>
        <taxon>Lecanicillium</taxon>
    </lineage>
</organism>
<comment type="caution">
    <text evidence="1">The sequence shown here is derived from an EMBL/GenBank/DDBJ whole genome shotgun (WGS) entry which is preliminary data.</text>
</comment>
<accession>A0ACC1QY73</accession>
<dbReference type="EMBL" id="JANAKD010000292">
    <property type="protein sequence ID" value="KAJ3495332.1"/>
    <property type="molecule type" value="Genomic_DNA"/>
</dbReference>